<feature type="transmembrane region" description="Helical" evidence="15">
    <location>
        <begin position="607"/>
        <end position="629"/>
    </location>
</feature>
<protein>
    <recommendedName>
        <fullName evidence="5">Dol-P-Glc:Glc(2)Man(9)GlcNAc(2)-PP-Dol alpha-1,2-glucosyltransferase</fullName>
        <ecNumber evidence="4">2.4.1.256</ecNumber>
    </recommendedName>
</protein>
<dbReference type="EMBL" id="MUJZ01016363">
    <property type="protein sequence ID" value="OTF80837.1"/>
    <property type="molecule type" value="Genomic_DNA"/>
</dbReference>
<sequence length="686" mass="81298">MPNPLNESSPKSTLSSRSLTPEILAKSNCSQCHLLRAKIQSMDQSSICSTSSQGSYSRSQTPDSVNCPDHRSTPNTPHHNHLINHKLFSRDSPPSQWLYRRRDRRTGQVMLPNIVPTTDYSSFTRSSRKKKSLVHPGEYSFEKDFDSTIETQIDDLDTSNLAHNDQSMKEENESSLIEKQLTAIEMRLNNHHMTRKMMTLLKNPAFLFSFYFIECFTISLLWFNRIQPEKFIDEQFHHGQTVSYCQGNFTKWDRKITTPPGLYLISMMILKPVDLLLSTNTNGFCQSLATLRFINTLFSLGNFILFHKIFNQNLSTLIERNVVIVTKLSALIAIHLSPMFLFTFLYYTDTGSIFFTLLMYYYHQNRKHNWASLIGFISLWFRQTNIIWIFFLASITAINLTFEFGSIKMRFRLYQHQLSNHYYLFCFLLDWIFQIFRHCFGYILNGFAFLTFVYLNQGIVLGDRSAHQAVLHLAQIPYFLTFVFLFAWPWILSGHNLQRISRQFISKPSWFLLLAILLANCLSPPFTYEHSYLLADNRHYVFYIWKRFWYRTDLPWTRYLPLPFYLMTAVSMWNLLDLNCLNWPSSSSCLQDSKKSIQNSFEIVKKITFFILVTLVIIPQRLIEFRYFIAPYLFWRLHIIDREHSMIIRLLLEFIWIIFLNLTTFLIFNFKTFRYGEENLIQRIIW</sequence>
<feature type="transmembrane region" description="Helical" evidence="15">
    <location>
        <begin position="556"/>
        <end position="576"/>
    </location>
</feature>
<evidence type="ECO:0000256" key="8">
    <source>
        <dbReference type="ARBA" id="ARBA00022692"/>
    </source>
</evidence>
<feature type="transmembrane region" description="Helical" evidence="15">
    <location>
        <begin position="291"/>
        <end position="310"/>
    </location>
</feature>
<evidence type="ECO:0000256" key="10">
    <source>
        <dbReference type="ARBA" id="ARBA00022989"/>
    </source>
</evidence>
<dbReference type="GO" id="GO:0106073">
    <property type="term" value="F:dolichyl pyrophosphate Glc2Man9GlcNAc2 alpha-1,2-glucosyltransferase activity"/>
    <property type="evidence" value="ECO:0007669"/>
    <property type="project" value="UniProtKB-EC"/>
</dbReference>
<keyword evidence="7" id="KW-0808">Transferase</keyword>
<reference evidence="16 17" key="1">
    <citation type="submission" date="2017-03" db="EMBL/GenBank/DDBJ databases">
        <title>Genome Survey of Euroglyphus maynei.</title>
        <authorList>
            <person name="Arlian L.G."/>
            <person name="Morgan M.S."/>
            <person name="Rider S.D."/>
        </authorList>
    </citation>
    <scope>NUCLEOTIDE SEQUENCE [LARGE SCALE GENOMIC DNA]</scope>
    <source>
        <strain evidence="16">Arlian Lab</strain>
        <tissue evidence="16">Whole body</tissue>
    </source>
</reference>
<dbReference type="EC" id="2.4.1.256" evidence="4"/>
<keyword evidence="9" id="KW-0256">Endoplasmic reticulum</keyword>
<dbReference type="InterPro" id="IPR016900">
    <property type="entry name" value="Alg10"/>
</dbReference>
<dbReference type="GO" id="GO:0006488">
    <property type="term" value="P:dolichol-linked oligosaccharide biosynthetic process"/>
    <property type="evidence" value="ECO:0007669"/>
    <property type="project" value="InterPro"/>
</dbReference>
<feature type="transmembrane region" description="Helical" evidence="15">
    <location>
        <begin position="650"/>
        <end position="670"/>
    </location>
</feature>
<evidence type="ECO:0000256" key="9">
    <source>
        <dbReference type="ARBA" id="ARBA00022824"/>
    </source>
</evidence>
<dbReference type="Proteomes" id="UP000194236">
    <property type="component" value="Unassembled WGS sequence"/>
</dbReference>
<organism evidence="16 17">
    <name type="scientific">Euroglyphus maynei</name>
    <name type="common">Mayne's house dust mite</name>
    <dbReference type="NCBI Taxonomy" id="6958"/>
    <lineage>
        <taxon>Eukaryota</taxon>
        <taxon>Metazoa</taxon>
        <taxon>Ecdysozoa</taxon>
        <taxon>Arthropoda</taxon>
        <taxon>Chelicerata</taxon>
        <taxon>Arachnida</taxon>
        <taxon>Acari</taxon>
        <taxon>Acariformes</taxon>
        <taxon>Sarcoptiformes</taxon>
        <taxon>Astigmata</taxon>
        <taxon>Psoroptidia</taxon>
        <taxon>Analgoidea</taxon>
        <taxon>Pyroglyphidae</taxon>
        <taxon>Pyroglyphinae</taxon>
        <taxon>Euroglyphus</taxon>
    </lineage>
</organism>
<name>A0A1Y3BL53_EURMA</name>
<dbReference type="Pfam" id="PF04922">
    <property type="entry name" value="DIE2_ALG10"/>
    <property type="match status" value="1"/>
</dbReference>
<feature type="region of interest" description="Disordered" evidence="14">
    <location>
        <begin position="43"/>
        <end position="88"/>
    </location>
</feature>
<feature type="transmembrane region" description="Helical" evidence="15">
    <location>
        <begin position="442"/>
        <end position="462"/>
    </location>
</feature>
<dbReference type="GO" id="GO:0005789">
    <property type="term" value="C:endoplasmic reticulum membrane"/>
    <property type="evidence" value="ECO:0007669"/>
    <property type="project" value="UniProtKB-SubCell"/>
</dbReference>
<evidence type="ECO:0000313" key="16">
    <source>
        <dbReference type="EMBL" id="OTF80837.1"/>
    </source>
</evidence>
<keyword evidence="17" id="KW-1185">Reference proteome</keyword>
<feature type="transmembrane region" description="Helical" evidence="15">
    <location>
        <begin position="261"/>
        <end position="279"/>
    </location>
</feature>
<proteinExistence type="inferred from homology"/>
<evidence type="ECO:0000256" key="6">
    <source>
        <dbReference type="ARBA" id="ARBA00022676"/>
    </source>
</evidence>
<accession>A0A1Y3BL53</accession>
<evidence type="ECO:0000256" key="14">
    <source>
        <dbReference type="SAM" id="MobiDB-lite"/>
    </source>
</evidence>
<comment type="function">
    <text evidence="12">Dol-P-Glc:Glc(2)Man(9)GlcNAc(2)-PP-Dol alpha-1,2-glucosyltransferase that operates in the biosynthetic pathway of dolichol-linked oligosaccharides, the glycan precursors employed in protein asparagine (N)-glycosylation. The assembly of dolichol-linked oligosaccharides begins on the cytosolic side of the endoplasmic reticulum membrane and finishes in its lumen. The sequential addition of sugars to dolichol pyrophosphate produces dolichol-linked oligosaccharides containing fourteen sugars, including two GlcNAcs, nine mannoses and three glucoses. Once assembled, the oligosaccharide is transferred from the lipid to nascent proteins by oligosaccharyltransferases. In the lumen of the endoplasmic reticulum, adds the third and last glucose residue from dolichyl phosphate glucose (Dol-P-Glc) onto the lipid-linked oligosaccharide intermediate Glc(2)Man(9)GlcNAc(2)-PP-Dol to produce Glc(3)Man(9)GlcNAc(2)-PP-Dol.</text>
</comment>
<evidence type="ECO:0000256" key="7">
    <source>
        <dbReference type="ARBA" id="ARBA00022679"/>
    </source>
</evidence>
<evidence type="ECO:0000313" key="17">
    <source>
        <dbReference type="Proteomes" id="UP000194236"/>
    </source>
</evidence>
<evidence type="ECO:0000256" key="4">
    <source>
        <dbReference type="ARBA" id="ARBA00011967"/>
    </source>
</evidence>
<feature type="transmembrane region" description="Helical" evidence="15">
    <location>
        <begin position="386"/>
        <end position="406"/>
    </location>
</feature>
<dbReference type="PANTHER" id="PTHR12989">
    <property type="entry name" value="ALPHA-1,2-GLUCOSYLTRANSFERASE ALG10"/>
    <property type="match status" value="1"/>
</dbReference>
<dbReference type="AlphaFoldDB" id="A0A1Y3BL53"/>
<keyword evidence="11 15" id="KW-0472">Membrane</keyword>
<keyword evidence="6" id="KW-0328">Glycosyltransferase</keyword>
<feature type="transmembrane region" description="Helical" evidence="15">
    <location>
        <begin position="469"/>
        <end position="491"/>
    </location>
</feature>
<feature type="transmembrane region" description="Helical" evidence="15">
    <location>
        <begin position="322"/>
        <end position="347"/>
    </location>
</feature>
<keyword evidence="8 15" id="KW-0812">Transmembrane</keyword>
<evidence type="ECO:0000256" key="1">
    <source>
        <dbReference type="ARBA" id="ARBA00004477"/>
    </source>
</evidence>
<evidence type="ECO:0000256" key="11">
    <source>
        <dbReference type="ARBA" id="ARBA00023136"/>
    </source>
</evidence>
<comment type="caution">
    <text evidence="16">The sequence shown here is derived from an EMBL/GenBank/DDBJ whole genome shotgun (WGS) entry which is preliminary data.</text>
</comment>
<evidence type="ECO:0000256" key="2">
    <source>
        <dbReference type="ARBA" id="ARBA00004922"/>
    </source>
</evidence>
<feature type="transmembrane region" description="Helical" evidence="15">
    <location>
        <begin position="205"/>
        <end position="223"/>
    </location>
</feature>
<evidence type="ECO:0000256" key="12">
    <source>
        <dbReference type="ARBA" id="ARBA00044727"/>
    </source>
</evidence>
<comment type="pathway">
    <text evidence="2">Protein modification; protein glycosylation.</text>
</comment>
<comment type="subcellular location">
    <subcellularLocation>
        <location evidence="1">Endoplasmic reticulum membrane</location>
        <topology evidence="1">Multi-pass membrane protein</topology>
    </subcellularLocation>
</comment>
<comment type="catalytic activity">
    <reaction evidence="13">
        <text>an alpha-D-Glc-(1-&gt;3)-alpha-D-Glc-(1-&gt;3)-alpha-D-Man-(1-&gt;2)-alpha-D-Man-(1-&gt;2)-alpha-D-Man-(1-&gt;3)-[alpha-D-Man-(1-&gt;2)-alpha-D-Man-(1-&gt;3)-[alpha-D-Man-(1-&gt;2)-alpha-D-Man-(1-&gt;6)]-alpha-D-Man-(1-&gt;6)]-beta-D-Man-(1-&gt;4)-beta-D-GlcNAc-(1-&gt;4)-alpha-D-GlcNAc-diphospho-di-trans,poly-cis-dolichol + a di-trans,poly-cis-dolichyl beta-D-glucosyl phosphate = a alpha-D-Glc-(1-&gt;2)-alpha-D-Glc-(1-&gt;3)-alpha-D-Glc-(1-&gt;3)-alpha-D-Man-(1-&gt;2)-alpha-D-Man-(1-&gt;2)-alpha-D-Man-(1-&gt;3)-[alpha-D-Man-(1-&gt;2)-alpha-D-Man-(1-&gt;3)-[alpha-D-Man-(1-&gt;2)-alpha-D-Man-(1-&gt;6)]-alpha-D-Man-(1-&gt;6)]-beta-D-Man-(1-&gt;4)-beta-D-GlcNAc-(1-&gt;4)-alpha-D-GlcNAc-diphospho-di-trans,poly-cis-dolichol + a di-trans,poly-cis-dolichyl phosphate + H(+)</text>
        <dbReference type="Rhea" id="RHEA:29543"/>
        <dbReference type="Rhea" id="RHEA-COMP:19498"/>
        <dbReference type="Rhea" id="RHEA-COMP:19502"/>
        <dbReference type="Rhea" id="RHEA-COMP:19512"/>
        <dbReference type="Rhea" id="RHEA-COMP:19522"/>
        <dbReference type="ChEBI" id="CHEBI:15378"/>
        <dbReference type="ChEBI" id="CHEBI:57525"/>
        <dbReference type="ChEBI" id="CHEBI:57683"/>
        <dbReference type="ChEBI" id="CHEBI:132522"/>
        <dbReference type="ChEBI" id="CHEBI:132523"/>
        <dbReference type="EC" id="2.4.1.256"/>
    </reaction>
    <physiologicalReaction direction="left-to-right" evidence="13">
        <dbReference type="Rhea" id="RHEA:29544"/>
    </physiologicalReaction>
</comment>
<evidence type="ECO:0000256" key="15">
    <source>
        <dbReference type="SAM" id="Phobius"/>
    </source>
</evidence>
<feature type="transmembrane region" description="Helical" evidence="15">
    <location>
        <begin position="511"/>
        <end position="535"/>
    </location>
</feature>
<evidence type="ECO:0000256" key="13">
    <source>
        <dbReference type="ARBA" id="ARBA00048064"/>
    </source>
</evidence>
<dbReference type="PANTHER" id="PTHR12989:SF10">
    <property type="entry name" value="DOL-P-GLC:GLC(2)MAN(9)GLCNAC(2)-PP-DOL ALPHA-1,2-GLUCOSYLTRANSFERASE-RELATED"/>
    <property type="match status" value="1"/>
</dbReference>
<dbReference type="OrthoDB" id="4769at2759"/>
<evidence type="ECO:0000256" key="5">
    <source>
        <dbReference type="ARBA" id="ARBA00018512"/>
    </source>
</evidence>
<comment type="similarity">
    <text evidence="3">Belongs to the ALG10 glucosyltransferase family.</text>
</comment>
<feature type="transmembrane region" description="Helical" evidence="15">
    <location>
        <begin position="418"/>
        <end position="436"/>
    </location>
</feature>
<keyword evidence="10 15" id="KW-1133">Transmembrane helix</keyword>
<feature type="compositionally biased region" description="Low complexity" evidence="14">
    <location>
        <begin position="43"/>
        <end position="61"/>
    </location>
</feature>
<gene>
    <name evidence="16" type="ORF">BLA29_000901</name>
</gene>
<evidence type="ECO:0000256" key="3">
    <source>
        <dbReference type="ARBA" id="ARBA00010600"/>
    </source>
</evidence>